<dbReference type="AlphaFoldDB" id="A0AB34GTS9"/>
<dbReference type="InterPro" id="IPR001054">
    <property type="entry name" value="A/G_cyclase"/>
</dbReference>
<evidence type="ECO:0000256" key="10">
    <source>
        <dbReference type="ARBA" id="ARBA00042184"/>
    </source>
</evidence>
<dbReference type="SMART" id="SM00044">
    <property type="entry name" value="CYCc"/>
    <property type="match status" value="1"/>
</dbReference>
<dbReference type="Pfam" id="PF07701">
    <property type="entry name" value="HNOBA"/>
    <property type="match status" value="1"/>
</dbReference>
<keyword evidence="6" id="KW-0342">GTP-binding</keyword>
<evidence type="ECO:0000256" key="3">
    <source>
        <dbReference type="ARBA" id="ARBA00012202"/>
    </source>
</evidence>
<keyword evidence="12" id="KW-0175">Coiled coil</keyword>
<evidence type="ECO:0000259" key="14">
    <source>
        <dbReference type="PROSITE" id="PS50125"/>
    </source>
</evidence>
<proteinExistence type="inferred from homology"/>
<evidence type="ECO:0000313" key="15">
    <source>
        <dbReference type="EMBL" id="KAJ8781834.1"/>
    </source>
</evidence>
<dbReference type="PROSITE" id="PS00452">
    <property type="entry name" value="GUANYLATE_CYCLASE_1"/>
    <property type="match status" value="1"/>
</dbReference>
<dbReference type="Proteomes" id="UP001159641">
    <property type="component" value="Unassembled WGS sequence"/>
</dbReference>
<evidence type="ECO:0000313" key="16">
    <source>
        <dbReference type="Proteomes" id="UP001159641"/>
    </source>
</evidence>
<dbReference type="PROSITE" id="PS50125">
    <property type="entry name" value="GUANYLATE_CYCLASE_2"/>
    <property type="match status" value="2"/>
</dbReference>
<dbReference type="Gene3D" id="3.30.450.260">
    <property type="entry name" value="Haem NO binding associated domain"/>
    <property type="match status" value="1"/>
</dbReference>
<dbReference type="InterPro" id="IPR024096">
    <property type="entry name" value="NO_sig/Golgi_transp_ligand-bd"/>
</dbReference>
<dbReference type="SUPFAM" id="SSF111126">
    <property type="entry name" value="Ligand-binding domain in the NO signalling and Golgi transport"/>
    <property type="match status" value="1"/>
</dbReference>
<name>A0AB34GTS9_ESCRO</name>
<dbReference type="Gene3D" id="3.90.1520.10">
    <property type="entry name" value="H-NOX domain"/>
    <property type="match status" value="1"/>
</dbReference>
<feature type="compositionally biased region" description="Basic and acidic residues" evidence="13">
    <location>
        <begin position="658"/>
        <end position="667"/>
    </location>
</feature>
<dbReference type="SUPFAM" id="SSF55073">
    <property type="entry name" value="Nucleotide cyclase"/>
    <property type="match status" value="2"/>
</dbReference>
<evidence type="ECO:0000256" key="9">
    <source>
        <dbReference type="ARBA" id="ARBA00040514"/>
    </source>
</evidence>
<dbReference type="InterPro" id="IPR029787">
    <property type="entry name" value="Nucleotide_cyclase"/>
</dbReference>
<dbReference type="GO" id="GO:0008074">
    <property type="term" value="C:guanylate cyclase complex, soluble"/>
    <property type="evidence" value="ECO:0007669"/>
    <property type="project" value="TreeGrafter"/>
</dbReference>
<dbReference type="InterPro" id="IPR038158">
    <property type="entry name" value="H-NOX_domain_sf"/>
</dbReference>
<feature type="region of interest" description="Disordered" evidence="13">
    <location>
        <begin position="21"/>
        <end position="67"/>
    </location>
</feature>
<feature type="domain" description="Guanylate cyclase" evidence="14">
    <location>
        <begin position="542"/>
        <end position="586"/>
    </location>
</feature>
<dbReference type="Gene3D" id="6.10.250.780">
    <property type="match status" value="1"/>
</dbReference>
<dbReference type="PANTHER" id="PTHR45655">
    <property type="entry name" value="GUANYLATE CYCLASE SOLUBLE SUBUNIT BETA-2"/>
    <property type="match status" value="1"/>
</dbReference>
<gene>
    <name evidence="15" type="ORF">J1605_010818</name>
</gene>
<evidence type="ECO:0000256" key="12">
    <source>
        <dbReference type="SAM" id="Coils"/>
    </source>
</evidence>
<feature type="compositionally biased region" description="Gly residues" evidence="13">
    <location>
        <begin position="589"/>
        <end position="620"/>
    </location>
</feature>
<evidence type="ECO:0000256" key="13">
    <source>
        <dbReference type="SAM" id="MobiDB-lite"/>
    </source>
</evidence>
<comment type="catalytic activity">
    <reaction evidence="1">
        <text>GTP = 3',5'-cyclic GMP + diphosphate</text>
        <dbReference type="Rhea" id="RHEA:13665"/>
        <dbReference type="ChEBI" id="CHEBI:33019"/>
        <dbReference type="ChEBI" id="CHEBI:37565"/>
        <dbReference type="ChEBI" id="CHEBI:57746"/>
        <dbReference type="EC" id="4.6.1.2"/>
    </reaction>
</comment>
<dbReference type="InterPro" id="IPR042463">
    <property type="entry name" value="HNOB_dom_associated_sf"/>
</dbReference>
<comment type="subcellular location">
    <subcellularLocation>
        <location evidence="2">Cytoplasm</location>
    </subcellularLocation>
</comment>
<evidence type="ECO:0000256" key="11">
    <source>
        <dbReference type="RuleBase" id="RU000405"/>
    </source>
</evidence>
<dbReference type="Pfam" id="PF00211">
    <property type="entry name" value="Guanylate_cyc"/>
    <property type="match status" value="2"/>
</dbReference>
<evidence type="ECO:0000256" key="7">
    <source>
        <dbReference type="ARBA" id="ARBA00023239"/>
    </source>
</evidence>
<evidence type="ECO:0000256" key="4">
    <source>
        <dbReference type="ARBA" id="ARBA00022490"/>
    </source>
</evidence>
<comment type="caution">
    <text evidence="15">The sequence shown here is derived from an EMBL/GenBank/DDBJ whole genome shotgun (WGS) entry which is preliminary data.</text>
</comment>
<feature type="domain" description="Guanylate cyclase" evidence="14">
    <location>
        <begin position="741"/>
        <end position="824"/>
    </location>
</feature>
<dbReference type="PANTHER" id="PTHR45655:SF4">
    <property type="entry name" value="GUANYLATE CYCLASE SOLUBLE SUBUNIT ALPHA-1"/>
    <property type="match status" value="1"/>
</dbReference>
<comment type="similarity">
    <text evidence="11">Belongs to the adenylyl cyclase class-4/guanylyl cyclase family.</text>
</comment>
<dbReference type="InterPro" id="IPR018297">
    <property type="entry name" value="A/G_cyclase_CS"/>
</dbReference>
<dbReference type="GO" id="GO:0004383">
    <property type="term" value="F:guanylate cyclase activity"/>
    <property type="evidence" value="ECO:0007669"/>
    <property type="project" value="UniProtKB-EC"/>
</dbReference>
<dbReference type="InterPro" id="IPR011645">
    <property type="entry name" value="HNOB_dom_associated"/>
</dbReference>
<feature type="region of interest" description="Disordered" evidence="13">
    <location>
        <begin position="589"/>
        <end position="695"/>
    </location>
</feature>
<sequence>MFCAKLKDLQITGDCPFSLLAPGPAPKEPAGEAAGGGPAAPPGRQGVCPRDPGEKPPAGPPQRKSSRTRVYLHTLAESICKLIFPEATRVRGLVWEDRTCRGATGPVSHNYRACASGACAPRQERPRRSVAVSEPPTEGKAHIQTRFERLNLALQRTLAKHKIKESRKSLEREDFEKIMADQAIAAGVPVEIIRESLGEELFKICYEEDEYILGVVGGTLKDFLNSFSTLLRQSSHCQEAEKKGRFEDASILCLDKDPDFLNVYYFFPKRITSLILPGIVKAAARILYETEVEVSSTPPCLHQHCSEFMDQPCLLYSVHVKTPRPSPPPGKPPSSLVIPASLFCKTFPFHFMLDRDMTILQLGDGVRRLMSRRDVQGRPHFDEYFEILTPKTSQTFSGIMTMLNMQFVVRVRRWDNAVKKASRVMDLKGQMIYMVESSAVLFLGSPCVDRLEDFTGRGLYLSDIPIHNALRDVVLIGEQARAQDGLKKRLGKLKATLEQAHQALEEEKRKTVDLLCSIFPCEVAQQLWQGRAVQAKRFGDVTMLFSDIVGFTAICARCSPLQVITMLNALYTRFDRQCGELDVYKVGAGRGRAGPGGAGRGRAGRGAAGRGRAGRGGAGGPSPSPGVGSVLGRARVLRRETAPNPRVPARTSLPQRTGTERRGDRARGGPSDPQKGEVEKTVSLSLDGETRDAPSGILLPTMRVRAQRPPGAQLQPQPESLHPRFTCSPCRLCVEAPGDAVETIGDAYCVAGGLHKESDTHAVRIALMALKMMELSDEVVSPHGEPIKMRIGLHSGSVFAGVVGVKMPRYCLFGNNVTLANKFESCSVPRKINVSPTTYRLLKDCPGFVFTPRSREELPPNFPSDIPGICHFLEAYQQGTTSKPWFQKKDVEEANANFLGKASGID</sequence>
<dbReference type="CDD" id="cd07302">
    <property type="entry name" value="CHD"/>
    <property type="match status" value="1"/>
</dbReference>
<dbReference type="EMBL" id="JAIQCJ010002139">
    <property type="protein sequence ID" value="KAJ8781834.1"/>
    <property type="molecule type" value="Genomic_DNA"/>
</dbReference>
<reference evidence="15 16" key="1">
    <citation type="submission" date="2022-11" db="EMBL/GenBank/DDBJ databases">
        <title>Whole genome sequence of Eschrichtius robustus ER-17-0199.</title>
        <authorList>
            <person name="Bruniche-Olsen A."/>
            <person name="Black A.N."/>
            <person name="Fields C.J."/>
            <person name="Walden K."/>
            <person name="Dewoody J.A."/>
        </authorList>
    </citation>
    <scope>NUCLEOTIDE SEQUENCE [LARGE SCALE GENOMIC DNA]</scope>
    <source>
        <strain evidence="15">ER-17-0199</strain>
        <tissue evidence="15">Blubber</tissue>
    </source>
</reference>
<evidence type="ECO:0000256" key="5">
    <source>
        <dbReference type="ARBA" id="ARBA00022741"/>
    </source>
</evidence>
<keyword evidence="8" id="KW-0141">cGMP biosynthesis</keyword>
<dbReference type="GO" id="GO:0005525">
    <property type="term" value="F:GTP binding"/>
    <property type="evidence" value="ECO:0007669"/>
    <property type="project" value="UniProtKB-KW"/>
</dbReference>
<protein>
    <recommendedName>
        <fullName evidence="9">Guanylate cyclase soluble subunit alpha-1</fullName>
        <ecNumber evidence="3">4.6.1.2</ecNumber>
    </recommendedName>
    <alternativeName>
        <fullName evidence="10">Soluble guanylate cyclase large subunit</fullName>
    </alternativeName>
</protein>
<keyword evidence="5" id="KW-0547">Nucleotide-binding</keyword>
<dbReference type="GO" id="GO:0020037">
    <property type="term" value="F:heme binding"/>
    <property type="evidence" value="ECO:0007669"/>
    <property type="project" value="InterPro"/>
</dbReference>
<evidence type="ECO:0000256" key="8">
    <source>
        <dbReference type="ARBA" id="ARBA00023293"/>
    </source>
</evidence>
<evidence type="ECO:0000256" key="6">
    <source>
        <dbReference type="ARBA" id="ARBA00023134"/>
    </source>
</evidence>
<keyword evidence="4" id="KW-0963">Cytoplasm</keyword>
<dbReference type="EC" id="4.6.1.2" evidence="3"/>
<dbReference type="Gene3D" id="3.30.70.1230">
    <property type="entry name" value="Nucleotide cyclase"/>
    <property type="match status" value="2"/>
</dbReference>
<keyword evidence="7 11" id="KW-0456">Lyase</keyword>
<accession>A0AB34GTS9</accession>
<dbReference type="FunFam" id="3.90.1520.10:FF:000002">
    <property type="entry name" value="Guanylate cyclase soluble subunit alpha-3 isoform A"/>
    <property type="match status" value="1"/>
</dbReference>
<organism evidence="15 16">
    <name type="scientific">Eschrichtius robustus</name>
    <name type="common">California gray whale</name>
    <name type="synonym">Eschrichtius gibbosus</name>
    <dbReference type="NCBI Taxonomy" id="9764"/>
    <lineage>
        <taxon>Eukaryota</taxon>
        <taxon>Metazoa</taxon>
        <taxon>Chordata</taxon>
        <taxon>Craniata</taxon>
        <taxon>Vertebrata</taxon>
        <taxon>Euteleostomi</taxon>
        <taxon>Mammalia</taxon>
        <taxon>Eutheria</taxon>
        <taxon>Laurasiatheria</taxon>
        <taxon>Artiodactyla</taxon>
        <taxon>Whippomorpha</taxon>
        <taxon>Cetacea</taxon>
        <taxon>Mysticeti</taxon>
        <taxon>Eschrichtiidae</taxon>
        <taxon>Eschrichtius</taxon>
    </lineage>
</organism>
<evidence type="ECO:0000256" key="1">
    <source>
        <dbReference type="ARBA" id="ARBA00001436"/>
    </source>
</evidence>
<evidence type="ECO:0000256" key="2">
    <source>
        <dbReference type="ARBA" id="ARBA00004496"/>
    </source>
</evidence>
<dbReference type="FunFam" id="3.30.450.260:FF:000002">
    <property type="entry name" value="guanylate cyclase soluble subunit alpha-2"/>
    <property type="match status" value="1"/>
</dbReference>
<dbReference type="GO" id="GO:0019934">
    <property type="term" value="P:cGMP-mediated signaling"/>
    <property type="evidence" value="ECO:0007669"/>
    <property type="project" value="TreeGrafter"/>
</dbReference>
<keyword evidence="16" id="KW-1185">Reference proteome</keyword>
<dbReference type="GO" id="GO:0070482">
    <property type="term" value="P:response to oxygen levels"/>
    <property type="evidence" value="ECO:0007669"/>
    <property type="project" value="TreeGrafter"/>
</dbReference>
<feature type="coiled-coil region" evidence="12">
    <location>
        <begin position="487"/>
        <end position="514"/>
    </location>
</feature>